<reference evidence="1" key="1">
    <citation type="journal article" name="BMC Genomics">
        <title>Long-read sequencing and de novo genome assembly of marine medaka (Oryzias melastigma).</title>
        <authorList>
            <person name="Liang P."/>
            <person name="Saqib H.S.A."/>
            <person name="Ni X."/>
            <person name="Shen Y."/>
        </authorList>
    </citation>
    <scope>NUCLEOTIDE SEQUENCE</scope>
    <source>
        <strain evidence="1">Bigg-433</strain>
    </source>
</reference>
<accession>A0A834BVW4</accession>
<comment type="caution">
    <text evidence="1">The sequence shown here is derived from an EMBL/GenBank/DDBJ whole genome shotgun (WGS) entry which is preliminary data.</text>
</comment>
<protein>
    <submittedName>
        <fullName evidence="1">Uncharacterized protein</fullName>
    </submittedName>
</protein>
<proteinExistence type="predicted"/>
<name>A0A834BVW4_ORYME</name>
<evidence type="ECO:0000313" key="2">
    <source>
        <dbReference type="Proteomes" id="UP000646548"/>
    </source>
</evidence>
<dbReference type="EMBL" id="WKFB01000511">
    <property type="protein sequence ID" value="KAF6720892.1"/>
    <property type="molecule type" value="Genomic_DNA"/>
</dbReference>
<dbReference type="Proteomes" id="UP000646548">
    <property type="component" value="Unassembled WGS sequence"/>
</dbReference>
<dbReference type="AlphaFoldDB" id="A0A834BVW4"/>
<sequence>MKRRIKQDGTKSFCCSSAVRMLQLCHKSARTRLQVRRLTARWTQSVFEEVLHLENKSEVFHEPTGNRFEAEASAACLEVDVNFY</sequence>
<organism evidence="1 2">
    <name type="scientific">Oryzias melastigma</name>
    <name type="common">Marine medaka</name>
    <dbReference type="NCBI Taxonomy" id="30732"/>
    <lineage>
        <taxon>Eukaryota</taxon>
        <taxon>Metazoa</taxon>
        <taxon>Chordata</taxon>
        <taxon>Craniata</taxon>
        <taxon>Vertebrata</taxon>
        <taxon>Euteleostomi</taxon>
        <taxon>Actinopterygii</taxon>
        <taxon>Neopterygii</taxon>
        <taxon>Teleostei</taxon>
        <taxon>Neoteleostei</taxon>
        <taxon>Acanthomorphata</taxon>
        <taxon>Ovalentaria</taxon>
        <taxon>Atherinomorphae</taxon>
        <taxon>Beloniformes</taxon>
        <taxon>Adrianichthyidae</taxon>
        <taxon>Oryziinae</taxon>
        <taxon>Oryzias</taxon>
    </lineage>
</organism>
<gene>
    <name evidence="1" type="ORF">FQA47_010962</name>
</gene>
<evidence type="ECO:0000313" key="1">
    <source>
        <dbReference type="EMBL" id="KAF6720892.1"/>
    </source>
</evidence>